<comment type="caution">
    <text evidence="2">The sequence shown here is derived from an EMBL/GenBank/DDBJ whole genome shotgun (WGS) entry which is preliminary data.</text>
</comment>
<feature type="compositionally biased region" description="Low complexity" evidence="1">
    <location>
        <begin position="166"/>
        <end position="176"/>
    </location>
</feature>
<feature type="region of interest" description="Disordered" evidence="1">
    <location>
        <begin position="47"/>
        <end position="72"/>
    </location>
</feature>
<organism evidence="2 3">
    <name type="scientific">Arachis hypogaea</name>
    <name type="common">Peanut</name>
    <dbReference type="NCBI Taxonomy" id="3818"/>
    <lineage>
        <taxon>Eukaryota</taxon>
        <taxon>Viridiplantae</taxon>
        <taxon>Streptophyta</taxon>
        <taxon>Embryophyta</taxon>
        <taxon>Tracheophyta</taxon>
        <taxon>Spermatophyta</taxon>
        <taxon>Magnoliopsida</taxon>
        <taxon>eudicotyledons</taxon>
        <taxon>Gunneridae</taxon>
        <taxon>Pentapetalae</taxon>
        <taxon>rosids</taxon>
        <taxon>fabids</taxon>
        <taxon>Fabales</taxon>
        <taxon>Fabaceae</taxon>
        <taxon>Papilionoideae</taxon>
        <taxon>50 kb inversion clade</taxon>
        <taxon>dalbergioids sensu lato</taxon>
        <taxon>Dalbergieae</taxon>
        <taxon>Pterocarpus clade</taxon>
        <taxon>Arachis</taxon>
    </lineage>
</organism>
<sequence>MMVDVCSCCLLEFVLDNDVRDNWMTYIGLIASDLLHFTCKEKLPEEDPVEEVNPKELNPYLKDNGSGYPEESDRTKVVAERWGSLGDLTASNAVAPARAHVRAIRSRQRGETEEKSADTDKQSRRDYKRDYSKDVSVRHSEMKAPKVRDSLSWGKQKSQHSAKFVSNKSSNYDSSSIEGIEPVNDSSEANAPDNSTEVMKTRMTTNQLAARAIQLRLKGKREEAEKLMSIQKRWNEAYVSYYKKVRASNSSTAVPLPPPPSISSDEDYNDDGDEDDTDDYS</sequence>
<feature type="compositionally biased region" description="Polar residues" evidence="1">
    <location>
        <begin position="184"/>
        <end position="194"/>
    </location>
</feature>
<proteinExistence type="predicted"/>
<evidence type="ECO:0000313" key="3">
    <source>
        <dbReference type="Proteomes" id="UP000289738"/>
    </source>
</evidence>
<feature type="compositionally biased region" description="Basic and acidic residues" evidence="1">
    <location>
        <begin position="108"/>
        <end position="149"/>
    </location>
</feature>
<dbReference type="EMBL" id="SDMP01000016">
    <property type="protein sequence ID" value="RYR03720.1"/>
    <property type="molecule type" value="Genomic_DNA"/>
</dbReference>
<protein>
    <submittedName>
        <fullName evidence="2">Uncharacterized protein</fullName>
    </submittedName>
</protein>
<accession>A0A444YP36</accession>
<dbReference type="AlphaFoldDB" id="A0A444YP36"/>
<gene>
    <name evidence="2" type="ORF">Ahy_B06g082953</name>
</gene>
<evidence type="ECO:0000313" key="2">
    <source>
        <dbReference type="EMBL" id="RYR03720.1"/>
    </source>
</evidence>
<feature type="region of interest" description="Disordered" evidence="1">
    <location>
        <begin position="248"/>
        <end position="281"/>
    </location>
</feature>
<evidence type="ECO:0000256" key="1">
    <source>
        <dbReference type="SAM" id="MobiDB-lite"/>
    </source>
</evidence>
<feature type="compositionally biased region" description="Acidic residues" evidence="1">
    <location>
        <begin position="264"/>
        <end position="281"/>
    </location>
</feature>
<reference evidence="2 3" key="1">
    <citation type="submission" date="2019-01" db="EMBL/GenBank/DDBJ databases">
        <title>Sequencing of cultivated peanut Arachis hypogaea provides insights into genome evolution and oil improvement.</title>
        <authorList>
            <person name="Chen X."/>
        </authorList>
    </citation>
    <scope>NUCLEOTIDE SEQUENCE [LARGE SCALE GENOMIC DNA]</scope>
    <source>
        <strain evidence="3">cv. Fuhuasheng</strain>
        <tissue evidence="2">Leaves</tissue>
    </source>
</reference>
<feature type="region of interest" description="Disordered" evidence="1">
    <location>
        <begin position="100"/>
        <end position="194"/>
    </location>
</feature>
<dbReference type="STRING" id="3818.A0A444YP36"/>
<dbReference type="Proteomes" id="UP000289738">
    <property type="component" value="Chromosome B06"/>
</dbReference>
<keyword evidence="3" id="KW-1185">Reference proteome</keyword>
<name>A0A444YP36_ARAHY</name>